<evidence type="ECO:0000313" key="7">
    <source>
        <dbReference type="Proteomes" id="UP001595814"/>
    </source>
</evidence>
<accession>A0ABV8JQ15</accession>
<proteinExistence type="predicted"/>
<evidence type="ECO:0000256" key="3">
    <source>
        <dbReference type="ARBA" id="ARBA00022989"/>
    </source>
</evidence>
<feature type="transmembrane region" description="Helical" evidence="5">
    <location>
        <begin position="79"/>
        <end position="100"/>
    </location>
</feature>
<organism evidence="6 7">
    <name type="scientific">Euzebyella saccharophila</name>
    <dbReference type="NCBI Taxonomy" id="679664"/>
    <lineage>
        <taxon>Bacteria</taxon>
        <taxon>Pseudomonadati</taxon>
        <taxon>Bacteroidota</taxon>
        <taxon>Flavobacteriia</taxon>
        <taxon>Flavobacteriales</taxon>
        <taxon>Flavobacteriaceae</taxon>
        <taxon>Euzebyella</taxon>
    </lineage>
</organism>
<evidence type="ECO:0000256" key="4">
    <source>
        <dbReference type="ARBA" id="ARBA00023136"/>
    </source>
</evidence>
<comment type="subcellular location">
    <subcellularLocation>
        <location evidence="1">Membrane</location>
        <topology evidence="1">Multi-pass membrane protein</topology>
    </subcellularLocation>
</comment>
<keyword evidence="4 5" id="KW-0472">Membrane</keyword>
<sequence length="121" mass="13378">METTNTAAGAENTSDLVNEEAKRIAIISYITIIGLVIAFVMNNEKQLDFAKYHIRQSLGLCVTGFGLGIIGLIPILGWIINLLGIFVLLYMWIMALMNALNGRTKPAPFLGSKFNEWFKGL</sequence>
<dbReference type="Proteomes" id="UP001595814">
    <property type="component" value="Unassembled WGS sequence"/>
</dbReference>
<gene>
    <name evidence="6" type="ORF">ACFOUT_08805</name>
</gene>
<evidence type="ECO:0000256" key="1">
    <source>
        <dbReference type="ARBA" id="ARBA00004141"/>
    </source>
</evidence>
<reference evidence="7" key="1">
    <citation type="journal article" date="2019" name="Int. J. Syst. Evol. Microbiol.">
        <title>The Global Catalogue of Microorganisms (GCM) 10K type strain sequencing project: providing services to taxonomists for standard genome sequencing and annotation.</title>
        <authorList>
            <consortium name="The Broad Institute Genomics Platform"/>
            <consortium name="The Broad Institute Genome Sequencing Center for Infectious Disease"/>
            <person name="Wu L."/>
            <person name="Ma J."/>
        </authorList>
    </citation>
    <scope>NUCLEOTIDE SEQUENCE [LARGE SCALE GENOMIC DNA]</scope>
    <source>
        <strain evidence="7">CECT 7477</strain>
    </source>
</reference>
<name>A0ABV8JQ15_9FLAO</name>
<keyword evidence="2 5" id="KW-0812">Transmembrane</keyword>
<keyword evidence="3 5" id="KW-1133">Transmembrane helix</keyword>
<feature type="transmembrane region" description="Helical" evidence="5">
    <location>
        <begin position="54"/>
        <end position="73"/>
    </location>
</feature>
<evidence type="ECO:0000256" key="5">
    <source>
        <dbReference type="SAM" id="Phobius"/>
    </source>
</evidence>
<dbReference type="EMBL" id="JBHSAW010000004">
    <property type="protein sequence ID" value="MFC4095973.1"/>
    <property type="molecule type" value="Genomic_DNA"/>
</dbReference>
<feature type="transmembrane region" description="Helical" evidence="5">
    <location>
        <begin position="24"/>
        <end position="42"/>
    </location>
</feature>
<keyword evidence="7" id="KW-1185">Reference proteome</keyword>
<dbReference type="RefSeq" id="WP_192460399.1">
    <property type="nucleotide sequence ID" value="NZ_JACYFJ010000001.1"/>
</dbReference>
<evidence type="ECO:0000256" key="2">
    <source>
        <dbReference type="ARBA" id="ARBA00022692"/>
    </source>
</evidence>
<evidence type="ECO:0000313" key="6">
    <source>
        <dbReference type="EMBL" id="MFC4095973.1"/>
    </source>
</evidence>
<comment type="caution">
    <text evidence="6">The sequence shown here is derived from an EMBL/GenBank/DDBJ whole genome shotgun (WGS) entry which is preliminary data.</text>
</comment>
<protein>
    <submittedName>
        <fullName evidence="6">DUF4870 domain-containing protein</fullName>
    </submittedName>
</protein>
<dbReference type="InterPro" id="IPR019109">
    <property type="entry name" value="MamF_MmsF"/>
</dbReference>
<dbReference type="Pfam" id="PF09685">
    <property type="entry name" value="MamF_MmsF"/>
    <property type="match status" value="1"/>
</dbReference>